<dbReference type="CDD" id="cd07344">
    <property type="entry name" value="M48_yhfN_like"/>
    <property type="match status" value="1"/>
</dbReference>
<evidence type="ECO:0000259" key="1">
    <source>
        <dbReference type="Pfam" id="PF01863"/>
    </source>
</evidence>
<gene>
    <name evidence="2" type="ORF">AXF13_15355</name>
</gene>
<protein>
    <submittedName>
        <fullName evidence="2">Metal-dependent hydrolase</fullName>
    </submittedName>
</protein>
<keyword evidence="3" id="KW-1185">Reference proteome</keyword>
<dbReference type="Proteomes" id="UP000069241">
    <property type="component" value="Chromosome"/>
</dbReference>
<accession>A0A0X8JMM2</accession>
<dbReference type="Pfam" id="PF01863">
    <property type="entry name" value="YgjP-like"/>
    <property type="match status" value="1"/>
</dbReference>
<organism evidence="2 3">
    <name type="scientific">Desulfovibrio fairfieldensis</name>
    <dbReference type="NCBI Taxonomy" id="44742"/>
    <lineage>
        <taxon>Bacteria</taxon>
        <taxon>Pseudomonadati</taxon>
        <taxon>Thermodesulfobacteriota</taxon>
        <taxon>Desulfovibrionia</taxon>
        <taxon>Desulfovibrionales</taxon>
        <taxon>Desulfovibrionaceae</taxon>
        <taxon>Desulfovibrio</taxon>
    </lineage>
</organism>
<proteinExistence type="predicted"/>
<evidence type="ECO:0000313" key="2">
    <source>
        <dbReference type="EMBL" id="AMD91392.1"/>
    </source>
</evidence>
<dbReference type="RefSeq" id="WP_062254540.1">
    <property type="nucleotide sequence ID" value="NZ_CP014229.1"/>
</dbReference>
<dbReference type="EMBL" id="CP014229">
    <property type="protein sequence ID" value="AMD91392.1"/>
    <property type="molecule type" value="Genomic_DNA"/>
</dbReference>
<keyword evidence="2" id="KW-0378">Hydrolase</keyword>
<evidence type="ECO:0000313" key="3">
    <source>
        <dbReference type="Proteomes" id="UP000069241"/>
    </source>
</evidence>
<sequence>MPGTLMLNGLAVDVQRKAIKNIHLAVYPPAGSVRISAPLWMSDERIRLFALAKLEWIRKQRRVIQAQERETPREFLNQETHFVWGHPYLLRLEERLTTPGVNLEHSTLTLYVRPGSDAGKMQETLEGWYRQILRKAALPRLAQWQKALGLPSVTLRIRRMKTRWGTCTPARYSILLNTELAKKPRECLEYIVVHELMHFLEPNHGQNFTALMDKHLPRWRALKKKLNRLPVAHEEWEDETLLGGNRQ</sequence>
<dbReference type="STRING" id="44742.AXF13_15355"/>
<dbReference type="InterPro" id="IPR053136">
    <property type="entry name" value="UTP_pyrophosphatase-like"/>
</dbReference>
<name>A0A0X8JMM2_9BACT</name>
<dbReference type="KEGG" id="dfi:AXF13_15355"/>
<dbReference type="PANTHER" id="PTHR30399:SF1">
    <property type="entry name" value="UTP PYROPHOSPHATASE"/>
    <property type="match status" value="1"/>
</dbReference>
<dbReference type="GO" id="GO:0016787">
    <property type="term" value="F:hydrolase activity"/>
    <property type="evidence" value="ECO:0007669"/>
    <property type="project" value="UniProtKB-KW"/>
</dbReference>
<dbReference type="AlphaFoldDB" id="A0A0X8JMM2"/>
<dbReference type="InterPro" id="IPR002725">
    <property type="entry name" value="YgjP-like_metallopeptidase"/>
</dbReference>
<dbReference type="PANTHER" id="PTHR30399">
    <property type="entry name" value="UNCHARACTERIZED PROTEIN YGJP"/>
    <property type="match status" value="1"/>
</dbReference>
<feature type="domain" description="YgjP-like metallopeptidase" evidence="1">
    <location>
        <begin position="24"/>
        <end position="228"/>
    </location>
</feature>
<reference evidence="3" key="1">
    <citation type="submission" date="2016-02" db="EMBL/GenBank/DDBJ databases">
        <authorList>
            <person name="Holder M.E."/>
            <person name="Ajami N.J."/>
            <person name="Petrosino J.F."/>
        </authorList>
    </citation>
    <scope>NUCLEOTIDE SEQUENCE [LARGE SCALE GENOMIC DNA]</scope>
    <source>
        <strain evidence="3">CCUG 45958</strain>
    </source>
</reference>
<dbReference type="Gene3D" id="3.30.2010.10">
    <property type="entry name" value="Metalloproteases ('zincins'), catalytic domain"/>
    <property type="match status" value="1"/>
</dbReference>